<reference evidence="2 3" key="1">
    <citation type="submission" date="2019-11" db="EMBL/GenBank/DDBJ databases">
        <authorList>
            <person name="Zheng R.K."/>
            <person name="Sun C.M."/>
        </authorList>
    </citation>
    <scope>NUCLEOTIDE SEQUENCE [LARGE SCALE GENOMIC DNA]</scope>
    <source>
        <strain evidence="2 3">WC007</strain>
    </source>
</reference>
<proteinExistence type="predicted"/>
<dbReference type="EMBL" id="CP046401">
    <property type="protein sequence ID" value="QGY44840.1"/>
    <property type="molecule type" value="Genomic_DNA"/>
</dbReference>
<keyword evidence="1" id="KW-0175">Coiled coil</keyword>
<protein>
    <submittedName>
        <fullName evidence="2">DUF4391 family protein</fullName>
    </submittedName>
</protein>
<dbReference type="KEGG" id="mcos:GM418_14540"/>
<evidence type="ECO:0000313" key="2">
    <source>
        <dbReference type="EMBL" id="QGY44840.1"/>
    </source>
</evidence>
<evidence type="ECO:0000256" key="1">
    <source>
        <dbReference type="SAM" id="Coils"/>
    </source>
</evidence>
<gene>
    <name evidence="2" type="ORF">GM418_14540</name>
</gene>
<sequence>MSFFDFPNSTIVNRVVPKNKFDTFTSPKQKKQFTESVSKITWANKLSSETINLTAKDIEEIQIFKIELKKKDEISSLLEVIDKAIPYHIIFWVQFEDSAYLSTSSKHAHPLNENTAVIDWTFKSEWFEQADCPVKPTLKKSIDAVYKHICVQISGKQELAKKSLKSIIENQAKIHELNKEIEKLKTQISRSKQFKEKVALNLELKEKERELEKINNQ</sequence>
<accession>A0A6I6JUT4</accession>
<dbReference type="Proteomes" id="UP000428260">
    <property type="component" value="Chromosome"/>
</dbReference>
<feature type="coiled-coil region" evidence="1">
    <location>
        <begin position="167"/>
        <end position="217"/>
    </location>
</feature>
<evidence type="ECO:0000313" key="3">
    <source>
        <dbReference type="Proteomes" id="UP000428260"/>
    </source>
</evidence>
<name>A0A6I6JUT4_9BACT</name>
<dbReference type="RefSeq" id="WP_158867530.1">
    <property type="nucleotide sequence ID" value="NZ_CP046401.1"/>
</dbReference>
<keyword evidence="3" id="KW-1185">Reference proteome</keyword>
<dbReference type="AlphaFoldDB" id="A0A6I6JUT4"/>
<dbReference type="InterPro" id="IPR025503">
    <property type="entry name" value="DUF4391"/>
</dbReference>
<dbReference type="Pfam" id="PF14335">
    <property type="entry name" value="DUF4391"/>
    <property type="match status" value="1"/>
</dbReference>
<organism evidence="2 3">
    <name type="scientific">Maribellus comscasis</name>
    <dbReference type="NCBI Taxonomy" id="2681766"/>
    <lineage>
        <taxon>Bacteria</taxon>
        <taxon>Pseudomonadati</taxon>
        <taxon>Bacteroidota</taxon>
        <taxon>Bacteroidia</taxon>
        <taxon>Marinilabiliales</taxon>
        <taxon>Prolixibacteraceae</taxon>
        <taxon>Maribellus</taxon>
    </lineage>
</organism>